<gene>
    <name evidence="1" type="ORF">MRATA1EN22A_LOCUS1583</name>
</gene>
<reference evidence="1" key="1">
    <citation type="submission" date="2023-05" db="EMBL/GenBank/DDBJ databases">
        <authorList>
            <consortium name="ELIXIR-Norway"/>
        </authorList>
    </citation>
    <scope>NUCLEOTIDE SEQUENCE</scope>
</reference>
<evidence type="ECO:0000313" key="1">
    <source>
        <dbReference type="EMBL" id="CAM9368163.1"/>
    </source>
</evidence>
<accession>A0AC59Y496</accession>
<proteinExistence type="predicted"/>
<sequence length="99" mass="10172">MDPPLVPTHTSQASWGQTCRGGSPGATGTWSWMDGPGDALPRPQLRPVPTHAGLAWSSGLCVCAYVCACVSGVCCLKAEQHRCVLPAGIGCVSHLDGSP</sequence>
<organism evidence="1 2">
    <name type="scientific">Rangifer tarandus platyrhynchus</name>
    <name type="common">Svalbard reindeer</name>
    <dbReference type="NCBI Taxonomy" id="3082113"/>
    <lineage>
        <taxon>Eukaryota</taxon>
        <taxon>Metazoa</taxon>
        <taxon>Chordata</taxon>
        <taxon>Craniata</taxon>
        <taxon>Vertebrata</taxon>
        <taxon>Euteleostomi</taxon>
        <taxon>Mammalia</taxon>
        <taxon>Eutheria</taxon>
        <taxon>Laurasiatheria</taxon>
        <taxon>Artiodactyla</taxon>
        <taxon>Ruminantia</taxon>
        <taxon>Pecora</taxon>
        <taxon>Cervidae</taxon>
        <taxon>Odocoileinae</taxon>
        <taxon>Rangifer</taxon>
    </lineage>
</organism>
<name>A0AC59Y496_RANTA</name>
<dbReference type="Proteomes" id="UP001162501">
    <property type="component" value="Chromosome 1"/>
</dbReference>
<dbReference type="EMBL" id="OX596085">
    <property type="protein sequence ID" value="CAM9368163.1"/>
    <property type="molecule type" value="Genomic_DNA"/>
</dbReference>
<reference evidence="1" key="2">
    <citation type="submission" date="2025-03" db="EMBL/GenBank/DDBJ databases">
        <authorList>
            <consortium name="ELIXIR-Norway"/>
            <consortium name="Elixir Norway"/>
        </authorList>
    </citation>
    <scope>NUCLEOTIDE SEQUENCE</scope>
</reference>
<evidence type="ECO:0000313" key="2">
    <source>
        <dbReference type="Proteomes" id="UP001162501"/>
    </source>
</evidence>
<protein>
    <submittedName>
        <fullName evidence="1">Uncharacterized protein</fullName>
    </submittedName>
</protein>